<keyword evidence="1" id="KW-0812">Transmembrane</keyword>
<organism evidence="2 3">
    <name type="scientific">Biomphalaria glabrata</name>
    <name type="common">Bloodfluke planorb</name>
    <name type="synonym">Freshwater snail</name>
    <dbReference type="NCBI Taxonomy" id="6526"/>
    <lineage>
        <taxon>Eukaryota</taxon>
        <taxon>Metazoa</taxon>
        <taxon>Spiralia</taxon>
        <taxon>Lophotrochozoa</taxon>
        <taxon>Mollusca</taxon>
        <taxon>Gastropoda</taxon>
        <taxon>Heterobranchia</taxon>
        <taxon>Euthyneura</taxon>
        <taxon>Panpulmonata</taxon>
        <taxon>Hygrophila</taxon>
        <taxon>Lymnaeoidea</taxon>
        <taxon>Planorbidae</taxon>
        <taxon>Biomphalaria</taxon>
    </lineage>
</organism>
<protein>
    <submittedName>
        <fullName evidence="2">Uncharacterized protein</fullName>
    </submittedName>
</protein>
<evidence type="ECO:0000313" key="2">
    <source>
        <dbReference type="EnsemblMetazoa" id="BGLB022212-PA"/>
    </source>
</evidence>
<dbReference type="VEuPathDB" id="VectorBase:BGLB022212"/>
<keyword evidence="1" id="KW-0472">Membrane</keyword>
<keyword evidence="1" id="KW-1133">Transmembrane helix</keyword>
<name>A0A2C9KQ12_BIOGL</name>
<dbReference type="VEuPathDB" id="VectorBase:BGLAX_052218"/>
<proteinExistence type="predicted"/>
<feature type="transmembrane region" description="Helical" evidence="1">
    <location>
        <begin position="132"/>
        <end position="152"/>
    </location>
</feature>
<dbReference type="OrthoDB" id="9946233at2759"/>
<dbReference type="Proteomes" id="UP000076420">
    <property type="component" value="Unassembled WGS sequence"/>
</dbReference>
<gene>
    <name evidence="2" type="primary">106056834</name>
</gene>
<sequence>MAQDYLHRKQLNLALEYAGKCTKIRQQVFGSNHEKTQSSLNFFKSLYADEKIQQYIASKGLCLDTSKMADLMTDMPKTPEIITSSPAGGEPVSILRQRSEDGLNNLLIRGKKQVHFHASVDESLRKKERGIIGPNLLIFIVAFVVMVLLAIFF</sequence>
<dbReference type="KEGG" id="bgt:106056834"/>
<accession>A0A2C9KQ12</accession>
<reference evidence="2" key="1">
    <citation type="submission" date="2020-05" db="UniProtKB">
        <authorList>
            <consortium name="EnsemblMetazoa"/>
        </authorList>
    </citation>
    <scope>IDENTIFICATION</scope>
    <source>
        <strain evidence="2">BB02</strain>
    </source>
</reference>
<dbReference type="AlphaFoldDB" id="A0A2C9KQ12"/>
<evidence type="ECO:0000256" key="1">
    <source>
        <dbReference type="SAM" id="Phobius"/>
    </source>
</evidence>
<evidence type="ECO:0000313" key="3">
    <source>
        <dbReference type="Proteomes" id="UP000076420"/>
    </source>
</evidence>
<dbReference type="EnsemblMetazoa" id="BGLB022212-RA">
    <property type="protein sequence ID" value="BGLB022212-PA"/>
    <property type="gene ID" value="BGLB022212"/>
</dbReference>